<evidence type="ECO:0000313" key="7">
    <source>
        <dbReference type="Proteomes" id="UP001500920"/>
    </source>
</evidence>
<comment type="cofactor">
    <cofactor evidence="1">
        <name>pyridoxal 5'-phosphate</name>
        <dbReference type="ChEBI" id="CHEBI:597326"/>
    </cofactor>
</comment>
<keyword evidence="3" id="KW-0456">Lyase</keyword>
<evidence type="ECO:0000256" key="3">
    <source>
        <dbReference type="ARBA" id="ARBA00023239"/>
    </source>
</evidence>
<comment type="caution">
    <text evidence="6">The sequence shown here is derived from an EMBL/GenBank/DDBJ whole genome shotgun (WGS) entry which is preliminary data.</text>
</comment>
<name>A0ABP7F0N3_9STAP</name>
<dbReference type="RefSeq" id="WP_344703449.1">
    <property type="nucleotide sequence ID" value="NZ_BAABCK010000060.1"/>
</dbReference>
<accession>A0ABP7F0N3</accession>
<reference evidence="7" key="1">
    <citation type="journal article" date="2019" name="Int. J. Syst. Evol. Microbiol.">
        <title>The Global Catalogue of Microorganisms (GCM) 10K type strain sequencing project: providing services to taxonomists for standard genome sequencing and annotation.</title>
        <authorList>
            <consortium name="The Broad Institute Genomics Platform"/>
            <consortium name="The Broad Institute Genome Sequencing Center for Infectious Disease"/>
            <person name="Wu L."/>
            <person name="Ma J."/>
        </authorList>
    </citation>
    <scope>NUCLEOTIDE SEQUENCE [LARGE SCALE GENOMIC DNA]</scope>
    <source>
        <strain evidence="7">JCM 16981</strain>
    </source>
</reference>
<dbReference type="Pfam" id="PF00291">
    <property type="entry name" value="PALP"/>
    <property type="match status" value="1"/>
</dbReference>
<dbReference type="CDD" id="cd01562">
    <property type="entry name" value="Thr-dehyd"/>
    <property type="match status" value="1"/>
</dbReference>
<dbReference type="Gene3D" id="3.40.50.1100">
    <property type="match status" value="2"/>
</dbReference>
<dbReference type="Proteomes" id="UP001500920">
    <property type="component" value="Unassembled WGS sequence"/>
</dbReference>
<dbReference type="PROSITE" id="PS00165">
    <property type="entry name" value="DEHYDRATASE_SER_THR"/>
    <property type="match status" value="1"/>
</dbReference>
<dbReference type="EMBL" id="BAABCK010000060">
    <property type="protein sequence ID" value="GAA3729009.1"/>
    <property type="molecule type" value="Genomic_DNA"/>
</dbReference>
<evidence type="ECO:0000313" key="6">
    <source>
        <dbReference type="EMBL" id="GAA3729009.1"/>
    </source>
</evidence>
<dbReference type="InterPro" id="IPR050147">
    <property type="entry name" value="Ser/Thr_Dehydratase"/>
</dbReference>
<keyword evidence="7" id="KW-1185">Reference proteome</keyword>
<proteinExistence type="predicted"/>
<sequence length="316" mass="33914">MVTIQMIDDAAKRIQEHITETPLIRARALDEALGCRVYLKLENMQITGSFKFRGAMNKILKMSSRDKEKGIITASSGNHGKAVAYAAKSLGIKATVVVPDTASPFKVHSIEQYGADIIKCNVSERFTISEELAEKHGYTLLHPYDDADIMAGQGTVGSEIINASPNIDKIIVPTSGGGLLGGILSAVKPVMENIKVYGAEPASVPRYTVSLKAGERKKVEDQHTLADALVTNQPGIENFPVIQKHADGMLNVQEEMLLSATRLMLMEGKILAEPSGCIGIAAILSKQLKVNADDDICFVISGGNAGDALLKQLESL</sequence>
<evidence type="ECO:0000256" key="1">
    <source>
        <dbReference type="ARBA" id="ARBA00001933"/>
    </source>
</evidence>
<dbReference type="SUPFAM" id="SSF53686">
    <property type="entry name" value="Tryptophan synthase beta subunit-like PLP-dependent enzymes"/>
    <property type="match status" value="1"/>
</dbReference>
<feature type="domain" description="Tryptophan synthase beta chain-like PALP" evidence="5">
    <location>
        <begin position="14"/>
        <end position="302"/>
    </location>
</feature>
<dbReference type="PANTHER" id="PTHR48078:SF6">
    <property type="entry name" value="L-THREONINE DEHYDRATASE CATABOLIC TDCB"/>
    <property type="match status" value="1"/>
</dbReference>
<dbReference type="InterPro" id="IPR000634">
    <property type="entry name" value="Ser/Thr_deHydtase_PyrdxlP-BS"/>
</dbReference>
<evidence type="ECO:0000256" key="2">
    <source>
        <dbReference type="ARBA" id="ARBA00022898"/>
    </source>
</evidence>
<dbReference type="InterPro" id="IPR036052">
    <property type="entry name" value="TrpB-like_PALP_sf"/>
</dbReference>
<evidence type="ECO:0000259" key="5">
    <source>
        <dbReference type="Pfam" id="PF00291"/>
    </source>
</evidence>
<evidence type="ECO:0000256" key="4">
    <source>
        <dbReference type="ARBA" id="ARBA00031427"/>
    </source>
</evidence>
<dbReference type="InterPro" id="IPR001926">
    <property type="entry name" value="TrpB-like_PALP"/>
</dbReference>
<gene>
    <name evidence="6" type="ORF">GCM10022378_17080</name>
</gene>
<dbReference type="PANTHER" id="PTHR48078">
    <property type="entry name" value="THREONINE DEHYDRATASE, MITOCHONDRIAL-RELATED"/>
    <property type="match status" value="1"/>
</dbReference>
<keyword evidence="2" id="KW-0663">Pyridoxal phosphate</keyword>
<organism evidence="6 7">
    <name type="scientific">Salinicoccus jeotgali</name>
    <dbReference type="NCBI Taxonomy" id="381634"/>
    <lineage>
        <taxon>Bacteria</taxon>
        <taxon>Bacillati</taxon>
        <taxon>Bacillota</taxon>
        <taxon>Bacilli</taxon>
        <taxon>Bacillales</taxon>
        <taxon>Staphylococcaceae</taxon>
        <taxon>Salinicoccus</taxon>
    </lineage>
</organism>
<protein>
    <recommendedName>
        <fullName evidence="4">Threonine deaminase</fullName>
    </recommendedName>
</protein>